<name>A0A8J7H5D0_9FIRM</name>
<dbReference type="EMBL" id="JAEAGR010000003">
    <property type="protein sequence ID" value="MBH1940051.1"/>
    <property type="molecule type" value="Genomic_DNA"/>
</dbReference>
<keyword evidence="3" id="KW-1185">Reference proteome</keyword>
<evidence type="ECO:0000259" key="1">
    <source>
        <dbReference type="Pfam" id="PF07561"/>
    </source>
</evidence>
<sequence length="59" mass="6700">MAIRKMDKPNEGIKCVVNTCEYYMNGDHCCAEKIQVEPRNAHDSQETDCATFAPRDSFS</sequence>
<dbReference type="AlphaFoldDB" id="A0A8J7H5D0"/>
<comment type="caution">
    <text evidence="2">The sequence shown here is derived from an EMBL/GenBank/DDBJ whole genome shotgun (WGS) entry which is preliminary data.</text>
</comment>
<dbReference type="InterPro" id="IPR011437">
    <property type="entry name" value="DUF1540"/>
</dbReference>
<feature type="domain" description="DUF1540" evidence="1">
    <location>
        <begin position="13"/>
        <end position="52"/>
    </location>
</feature>
<dbReference type="Proteomes" id="UP000623269">
    <property type="component" value="Unassembled WGS sequence"/>
</dbReference>
<evidence type="ECO:0000313" key="3">
    <source>
        <dbReference type="Proteomes" id="UP000623269"/>
    </source>
</evidence>
<evidence type="ECO:0000313" key="2">
    <source>
        <dbReference type="EMBL" id="MBH1940051.1"/>
    </source>
</evidence>
<reference evidence="2" key="1">
    <citation type="submission" date="2020-12" db="EMBL/GenBank/DDBJ databases">
        <title>M. sibirica DSM 26468T genome.</title>
        <authorList>
            <person name="Thieme N."/>
            <person name="Rettenmaier R."/>
            <person name="Zverlov V."/>
            <person name="Liebl W."/>
        </authorList>
    </citation>
    <scope>NUCLEOTIDE SEQUENCE</scope>
    <source>
        <strain evidence="2">DSM 26468</strain>
    </source>
</reference>
<organism evidence="2 3">
    <name type="scientific">Mobilitalea sibirica</name>
    <dbReference type="NCBI Taxonomy" id="1462919"/>
    <lineage>
        <taxon>Bacteria</taxon>
        <taxon>Bacillati</taxon>
        <taxon>Bacillota</taxon>
        <taxon>Clostridia</taxon>
        <taxon>Lachnospirales</taxon>
        <taxon>Lachnospiraceae</taxon>
        <taxon>Mobilitalea</taxon>
    </lineage>
</organism>
<dbReference type="Pfam" id="PF07561">
    <property type="entry name" value="DUF1540"/>
    <property type="match status" value="1"/>
</dbReference>
<protein>
    <submittedName>
        <fullName evidence="2">DUF1540 domain-containing protein</fullName>
    </submittedName>
</protein>
<dbReference type="RefSeq" id="WP_197660276.1">
    <property type="nucleotide sequence ID" value="NZ_JAEAGR010000003.1"/>
</dbReference>
<proteinExistence type="predicted"/>
<accession>A0A8J7H5D0</accession>
<gene>
    <name evidence="2" type="ORF">I5677_03970</name>
</gene>